<dbReference type="PaxDb" id="30732-ENSOMEP00000010709"/>
<dbReference type="InterPro" id="IPR013783">
    <property type="entry name" value="Ig-like_fold"/>
</dbReference>
<accession>A0A3B3BZB3</accession>
<dbReference type="InterPro" id="IPR013098">
    <property type="entry name" value="Ig_I-set"/>
</dbReference>
<evidence type="ECO:0000313" key="6">
    <source>
        <dbReference type="Ensembl" id="ENSOMEP00000010709.1"/>
    </source>
</evidence>
<name>A0A3B3BZB3_ORYME</name>
<dbReference type="InterPro" id="IPR036179">
    <property type="entry name" value="Ig-like_dom_sf"/>
</dbReference>
<dbReference type="InterPro" id="IPR003599">
    <property type="entry name" value="Ig_sub"/>
</dbReference>
<evidence type="ECO:0000256" key="3">
    <source>
        <dbReference type="ARBA" id="ARBA00022553"/>
    </source>
</evidence>
<evidence type="ECO:0000256" key="2">
    <source>
        <dbReference type="ARBA" id="ARBA00022490"/>
    </source>
</evidence>
<feature type="domain" description="Ig-like" evidence="5">
    <location>
        <begin position="30"/>
        <end position="100"/>
    </location>
</feature>
<dbReference type="SUPFAM" id="SSF48726">
    <property type="entry name" value="Immunoglobulin"/>
    <property type="match status" value="1"/>
</dbReference>
<dbReference type="GeneTree" id="ENSGT01110000267173"/>
<evidence type="ECO:0000313" key="7">
    <source>
        <dbReference type="Proteomes" id="UP000261560"/>
    </source>
</evidence>
<organism evidence="6 7">
    <name type="scientific">Oryzias melastigma</name>
    <name type="common">Marine medaka</name>
    <dbReference type="NCBI Taxonomy" id="30732"/>
    <lineage>
        <taxon>Eukaryota</taxon>
        <taxon>Metazoa</taxon>
        <taxon>Chordata</taxon>
        <taxon>Craniata</taxon>
        <taxon>Vertebrata</taxon>
        <taxon>Euteleostomi</taxon>
        <taxon>Actinopterygii</taxon>
        <taxon>Neopterygii</taxon>
        <taxon>Teleostei</taxon>
        <taxon>Neoteleostei</taxon>
        <taxon>Acanthomorphata</taxon>
        <taxon>Ovalentaria</taxon>
        <taxon>Atherinomorphae</taxon>
        <taxon>Beloniformes</taxon>
        <taxon>Adrianichthyidae</taxon>
        <taxon>Oryziinae</taxon>
        <taxon>Oryzias</taxon>
    </lineage>
</organism>
<evidence type="ECO:0000259" key="5">
    <source>
        <dbReference type="PROSITE" id="PS50835"/>
    </source>
</evidence>
<dbReference type="PANTHER" id="PTHR35971">
    <property type="entry name" value="SI:DKEY-31G6.6"/>
    <property type="match status" value="1"/>
</dbReference>
<keyword evidence="4" id="KW-1015">Disulfide bond</keyword>
<keyword evidence="2" id="KW-0963">Cytoplasm</keyword>
<sequence length="179" mass="20008">MANLTVIGKIGTTFRDLYFTVKLQNYTAVEKDEVILSCELSKAVTDVKWFKDGNEIFPSKNVLFQAEGKKRVLIIKKAAKSNMGTYTCDCGTDKTSADLNIEGNVCIKLVPLPDTDGLQNLTISKRFTDIFCVHLPFITLNVLIVSYNNLYPSYSALMCVHLDINIFLKSLVFCLCVVC</sequence>
<dbReference type="FunFam" id="2.60.40.10:FF:000214">
    <property type="entry name" value="titin isoform X1"/>
    <property type="match status" value="1"/>
</dbReference>
<dbReference type="Proteomes" id="UP000261560">
    <property type="component" value="Unplaced"/>
</dbReference>
<keyword evidence="7" id="KW-1185">Reference proteome</keyword>
<dbReference type="InterPro" id="IPR052385">
    <property type="entry name" value="Obscurin/Obscurin-like_Reg"/>
</dbReference>
<evidence type="ECO:0000256" key="4">
    <source>
        <dbReference type="ARBA" id="ARBA00023157"/>
    </source>
</evidence>
<dbReference type="STRING" id="30732.ENSOMEP00000010709"/>
<evidence type="ECO:0000256" key="1">
    <source>
        <dbReference type="ARBA" id="ARBA00004496"/>
    </source>
</evidence>
<dbReference type="Pfam" id="PF07679">
    <property type="entry name" value="I-set"/>
    <property type="match status" value="1"/>
</dbReference>
<dbReference type="InterPro" id="IPR007110">
    <property type="entry name" value="Ig-like_dom"/>
</dbReference>
<comment type="subcellular location">
    <subcellularLocation>
        <location evidence="1">Cytoplasm</location>
    </subcellularLocation>
</comment>
<proteinExistence type="predicted"/>
<dbReference type="SMART" id="SM00409">
    <property type="entry name" value="IG"/>
    <property type="match status" value="1"/>
</dbReference>
<dbReference type="PANTHER" id="PTHR35971:SF5">
    <property type="entry name" value="OBSCURIN LIKE CYTOSKELETAL ADAPTOR 1"/>
    <property type="match status" value="1"/>
</dbReference>
<reference evidence="6" key="1">
    <citation type="submission" date="2025-08" db="UniProtKB">
        <authorList>
            <consortium name="Ensembl"/>
        </authorList>
    </citation>
    <scope>IDENTIFICATION</scope>
</reference>
<dbReference type="GO" id="GO:0005737">
    <property type="term" value="C:cytoplasm"/>
    <property type="evidence" value="ECO:0007669"/>
    <property type="project" value="UniProtKB-SubCell"/>
</dbReference>
<dbReference type="Gene3D" id="2.60.40.10">
    <property type="entry name" value="Immunoglobulins"/>
    <property type="match status" value="1"/>
</dbReference>
<dbReference type="PROSITE" id="PS50835">
    <property type="entry name" value="IG_LIKE"/>
    <property type="match status" value="1"/>
</dbReference>
<dbReference type="AlphaFoldDB" id="A0A3B3BZB3"/>
<dbReference type="Ensembl" id="ENSOMET00000032019.1">
    <property type="protein sequence ID" value="ENSOMEP00000010709.1"/>
    <property type="gene ID" value="ENSOMEG00000011993.1"/>
</dbReference>
<keyword evidence="3" id="KW-0597">Phosphoprotein</keyword>
<protein>
    <recommendedName>
        <fullName evidence="5">Ig-like domain-containing protein</fullName>
    </recommendedName>
</protein>
<reference evidence="6" key="2">
    <citation type="submission" date="2025-09" db="UniProtKB">
        <authorList>
            <consortium name="Ensembl"/>
        </authorList>
    </citation>
    <scope>IDENTIFICATION</scope>
</reference>